<proteinExistence type="predicted"/>
<reference evidence="3" key="1">
    <citation type="submission" date="2016-11" db="EMBL/GenBank/DDBJ databases">
        <authorList>
            <person name="Varghese N."/>
            <person name="Submissions S."/>
        </authorList>
    </citation>
    <scope>NUCLEOTIDE SEQUENCE [LARGE SCALE GENOMIC DNA]</scope>
    <source>
        <strain evidence="3">DSM 9756</strain>
    </source>
</reference>
<sequence length="234" mass="24941">MKILAVDTSTTSGSVALCTEDRVVAEWTLVSARTHNRRLLAGVDRILADAGWDLEEVDAFAVTVGPGSFTGIRIGLSTLKAMAWALGKPLYGVSTLEALAEPLATASLPVCPMVDARKKEIYAALYRPGAPGVLSEERPAAVFAPEAVAQWVNEPVFVCGDGWLQYRSRLREILGDKLVDPGPGYHGIRAGNVGRIALRKMAAGAPSDPVDLVPSYIRPSEAEINNPHLARSLA</sequence>
<dbReference type="InterPro" id="IPR022496">
    <property type="entry name" value="T6A_TsaB"/>
</dbReference>
<protein>
    <submittedName>
        <fullName evidence="2">tRNA threonylcarbamoyladenosine biosynthesis protein TsaB</fullName>
    </submittedName>
</protein>
<dbReference type="AlphaFoldDB" id="A0A1M5C997"/>
<dbReference type="RefSeq" id="WP_073039166.1">
    <property type="nucleotide sequence ID" value="NZ_FQVB01000019.1"/>
</dbReference>
<dbReference type="CDD" id="cd24032">
    <property type="entry name" value="ASKHA_NBD_TsaB"/>
    <property type="match status" value="1"/>
</dbReference>
<evidence type="ECO:0000313" key="3">
    <source>
        <dbReference type="Proteomes" id="UP000184076"/>
    </source>
</evidence>
<dbReference type="EMBL" id="FQVB01000019">
    <property type="protein sequence ID" value="SHF51291.1"/>
    <property type="molecule type" value="Genomic_DNA"/>
</dbReference>
<keyword evidence="3" id="KW-1185">Reference proteome</keyword>
<dbReference type="Proteomes" id="UP000184076">
    <property type="component" value="Unassembled WGS sequence"/>
</dbReference>
<feature type="domain" description="Gcp-like" evidence="1">
    <location>
        <begin position="31"/>
        <end position="128"/>
    </location>
</feature>
<organism evidence="2 3">
    <name type="scientific">Desulfacinum infernum DSM 9756</name>
    <dbReference type="NCBI Taxonomy" id="1121391"/>
    <lineage>
        <taxon>Bacteria</taxon>
        <taxon>Pseudomonadati</taxon>
        <taxon>Thermodesulfobacteriota</taxon>
        <taxon>Syntrophobacteria</taxon>
        <taxon>Syntrophobacterales</taxon>
        <taxon>Syntrophobacteraceae</taxon>
        <taxon>Desulfacinum</taxon>
    </lineage>
</organism>
<dbReference type="NCBIfam" id="TIGR03725">
    <property type="entry name" value="T6A_YeaZ"/>
    <property type="match status" value="1"/>
</dbReference>
<dbReference type="Pfam" id="PF00814">
    <property type="entry name" value="TsaD"/>
    <property type="match status" value="1"/>
</dbReference>
<evidence type="ECO:0000313" key="2">
    <source>
        <dbReference type="EMBL" id="SHF51291.1"/>
    </source>
</evidence>
<dbReference type="GO" id="GO:0002949">
    <property type="term" value="P:tRNA threonylcarbamoyladenosine modification"/>
    <property type="evidence" value="ECO:0007669"/>
    <property type="project" value="InterPro"/>
</dbReference>
<evidence type="ECO:0000259" key="1">
    <source>
        <dbReference type="Pfam" id="PF00814"/>
    </source>
</evidence>
<dbReference type="PANTHER" id="PTHR11735">
    <property type="entry name" value="TRNA N6-ADENOSINE THREONYLCARBAMOYLTRANSFERASE"/>
    <property type="match status" value="1"/>
</dbReference>
<dbReference type="OrthoDB" id="9809995at2"/>
<accession>A0A1M5C997</accession>
<dbReference type="PANTHER" id="PTHR11735:SF11">
    <property type="entry name" value="TRNA THREONYLCARBAMOYLADENOSINE BIOSYNTHESIS PROTEIN TSAB"/>
    <property type="match status" value="1"/>
</dbReference>
<dbReference type="SUPFAM" id="SSF53067">
    <property type="entry name" value="Actin-like ATPase domain"/>
    <property type="match status" value="2"/>
</dbReference>
<name>A0A1M5C997_9BACT</name>
<dbReference type="Gene3D" id="3.30.420.40">
    <property type="match status" value="2"/>
</dbReference>
<dbReference type="GO" id="GO:0005829">
    <property type="term" value="C:cytosol"/>
    <property type="evidence" value="ECO:0007669"/>
    <property type="project" value="TreeGrafter"/>
</dbReference>
<dbReference type="STRING" id="1121391.SAMN02745206_02150"/>
<dbReference type="InterPro" id="IPR000905">
    <property type="entry name" value="Gcp-like_dom"/>
</dbReference>
<gene>
    <name evidence="2" type="ORF">SAMN02745206_02150</name>
</gene>
<dbReference type="InterPro" id="IPR043129">
    <property type="entry name" value="ATPase_NBD"/>
</dbReference>